<dbReference type="AlphaFoldDB" id="A0AB34JIR7"/>
<protein>
    <recommendedName>
        <fullName evidence="4">Secreted protein</fullName>
    </recommendedName>
</protein>
<feature type="region of interest" description="Disordered" evidence="1">
    <location>
        <begin position="59"/>
        <end position="105"/>
    </location>
</feature>
<name>A0AB34JIR7_PRYPA</name>
<dbReference type="Proteomes" id="UP001515480">
    <property type="component" value="Unassembled WGS sequence"/>
</dbReference>
<accession>A0AB34JIR7</accession>
<proteinExistence type="predicted"/>
<sequence>MRSGWPLAGCRPEKEECVVAGWAAWKEAALATAVAATAAAAMAVAAGREEECTCHYSKHNVSRDRTPSRNTCPPAVRSQSKDERRVPHTPALLREERLPPQSPGP</sequence>
<dbReference type="EMBL" id="JBGBPQ010000008">
    <property type="protein sequence ID" value="KAL1520810.1"/>
    <property type="molecule type" value="Genomic_DNA"/>
</dbReference>
<reference evidence="2 3" key="1">
    <citation type="journal article" date="2024" name="Science">
        <title>Giant polyketide synthase enzymes in the biosynthesis of giant marine polyether toxins.</title>
        <authorList>
            <person name="Fallon T.R."/>
            <person name="Shende V.V."/>
            <person name="Wierzbicki I.H."/>
            <person name="Pendleton A.L."/>
            <person name="Watervoot N.F."/>
            <person name="Auber R.P."/>
            <person name="Gonzalez D.J."/>
            <person name="Wisecaver J.H."/>
            <person name="Moore B.S."/>
        </authorList>
    </citation>
    <scope>NUCLEOTIDE SEQUENCE [LARGE SCALE GENOMIC DNA]</scope>
    <source>
        <strain evidence="2 3">12B1</strain>
    </source>
</reference>
<organism evidence="2 3">
    <name type="scientific">Prymnesium parvum</name>
    <name type="common">Toxic golden alga</name>
    <dbReference type="NCBI Taxonomy" id="97485"/>
    <lineage>
        <taxon>Eukaryota</taxon>
        <taxon>Haptista</taxon>
        <taxon>Haptophyta</taxon>
        <taxon>Prymnesiophyceae</taxon>
        <taxon>Prymnesiales</taxon>
        <taxon>Prymnesiaceae</taxon>
        <taxon>Prymnesium</taxon>
    </lineage>
</organism>
<evidence type="ECO:0000256" key="1">
    <source>
        <dbReference type="SAM" id="MobiDB-lite"/>
    </source>
</evidence>
<evidence type="ECO:0008006" key="4">
    <source>
        <dbReference type="Google" id="ProtNLM"/>
    </source>
</evidence>
<keyword evidence="3" id="KW-1185">Reference proteome</keyword>
<evidence type="ECO:0000313" key="2">
    <source>
        <dbReference type="EMBL" id="KAL1520810.1"/>
    </source>
</evidence>
<gene>
    <name evidence="2" type="ORF">AB1Y20_022372</name>
</gene>
<comment type="caution">
    <text evidence="2">The sequence shown here is derived from an EMBL/GenBank/DDBJ whole genome shotgun (WGS) entry which is preliminary data.</text>
</comment>
<evidence type="ECO:0000313" key="3">
    <source>
        <dbReference type="Proteomes" id="UP001515480"/>
    </source>
</evidence>